<evidence type="ECO:0000259" key="8">
    <source>
        <dbReference type="Pfam" id="PF05199"/>
    </source>
</evidence>
<evidence type="ECO:0000256" key="5">
    <source>
        <dbReference type="ARBA" id="ARBA00023002"/>
    </source>
</evidence>
<dbReference type="InterPro" id="IPR051473">
    <property type="entry name" value="P2Ox-like"/>
</dbReference>
<dbReference type="PANTHER" id="PTHR42784:SF1">
    <property type="entry name" value="PYRANOSE 2-OXIDASE"/>
    <property type="match status" value="1"/>
</dbReference>
<dbReference type="AlphaFoldDB" id="A0A2P1G6E6"/>
<dbReference type="InterPro" id="IPR007867">
    <property type="entry name" value="GMC_OxRtase_C"/>
</dbReference>
<sequence>MNPSPAPVHTAQAVVPLPDNSPRTTNNHGVSVKSLGDVETLVVGAGMAGLAMAAELARRGRESVAVLEAGPDRGRTHVQNEYPSAEALRLWLRPETDPDFHRPYRTANGVYRDLAGLRRRVGGRSLYWGGVLLPIERWALSEHWPKTVVTELTESWDGGPSLYQRVVDDVVAWGAEPPGAPGLTIGALELDRTPHATRSEASGRWSAFSPLAWWDDDGDPRVRRVPILAGHDVLGVRVEQGRATGVLVRTVDGELLDLRAERVVLAAGTVVNSRLAVQALTASDAAAPRALPGLVDKISHGFTVSLPDAERLPDALRAAAREGRIHHRTGTAGTRSNQFVRFTEGANGTVNLDSWTMGEQRRGPHSKVGCDDSAAWPWPTTVHSGLEAADEEVLASQQHLLGELWAEVSLLLGVPADPLQFSPRYGSPDLADRLTAARTTTPLTYSFPLGSEQHEAGTLAFGEVLDEGHQFTDLPGLYACGPSVMPRTGAANPTMTTLALSKRLGAALAG</sequence>
<feature type="domain" description="FAD dependent oxidoreductase" evidence="7">
    <location>
        <begin position="41"/>
        <end position="74"/>
    </location>
</feature>
<dbReference type="Pfam" id="PF05199">
    <property type="entry name" value="GMC_oxred_C"/>
    <property type="match status" value="1"/>
</dbReference>
<feature type="region of interest" description="Disordered" evidence="6">
    <location>
        <begin position="1"/>
        <end position="30"/>
    </location>
</feature>
<comment type="cofactor">
    <cofactor evidence="1">
        <name>FAD</name>
        <dbReference type="ChEBI" id="CHEBI:57692"/>
    </cofactor>
</comment>
<dbReference type="EMBL" id="MF372757">
    <property type="protein sequence ID" value="AVM80392.1"/>
    <property type="molecule type" value="Genomic_DNA"/>
</dbReference>
<dbReference type="InterPro" id="IPR006076">
    <property type="entry name" value="FAD-dep_OxRdtase"/>
</dbReference>
<keyword evidence="4" id="KW-0274">FAD</keyword>
<evidence type="ECO:0000313" key="9">
    <source>
        <dbReference type="EMBL" id="AVM80392.1"/>
    </source>
</evidence>
<evidence type="ECO:0000256" key="6">
    <source>
        <dbReference type="SAM" id="MobiDB-lite"/>
    </source>
</evidence>
<proteinExistence type="inferred from homology"/>
<dbReference type="Pfam" id="PF01266">
    <property type="entry name" value="DAO"/>
    <property type="match status" value="1"/>
</dbReference>
<accession>A0A2P1G6E6</accession>
<keyword evidence="3" id="KW-0285">Flavoprotein</keyword>
<dbReference type="SUPFAM" id="SSF51905">
    <property type="entry name" value="FAD/NAD(P)-binding domain"/>
    <property type="match status" value="1"/>
</dbReference>
<dbReference type="Gene3D" id="3.50.50.60">
    <property type="entry name" value="FAD/NAD(P)-binding domain"/>
    <property type="match status" value="2"/>
</dbReference>
<dbReference type="InterPro" id="IPR036188">
    <property type="entry name" value="FAD/NAD-bd_sf"/>
</dbReference>
<reference evidence="9" key="1">
    <citation type="submission" date="2017-06" db="EMBL/GenBank/DDBJ databases">
        <authorList>
            <person name="Kim H.J."/>
            <person name="Triplett B.A."/>
        </authorList>
    </citation>
    <scope>NUCLEOTIDE SEQUENCE</scope>
    <source>
        <strain evidence="9">CGMCC 4.1598</strain>
    </source>
</reference>
<comment type="similarity">
    <text evidence="2">Belongs to the GMC oxidoreductase family.</text>
</comment>
<keyword evidence="5" id="KW-0560">Oxidoreductase</keyword>
<dbReference type="GO" id="GO:0016614">
    <property type="term" value="F:oxidoreductase activity, acting on CH-OH group of donors"/>
    <property type="evidence" value="ECO:0007669"/>
    <property type="project" value="InterPro"/>
</dbReference>
<feature type="domain" description="Glucose-methanol-choline oxidoreductase C-terminal" evidence="8">
    <location>
        <begin position="451"/>
        <end position="500"/>
    </location>
</feature>
<protein>
    <submittedName>
        <fullName evidence="9">SepI</fullName>
    </submittedName>
</protein>
<evidence type="ECO:0000256" key="1">
    <source>
        <dbReference type="ARBA" id="ARBA00001974"/>
    </source>
</evidence>
<evidence type="ECO:0000256" key="2">
    <source>
        <dbReference type="ARBA" id="ARBA00010790"/>
    </source>
</evidence>
<reference evidence="9" key="2">
    <citation type="journal article" date="2018" name="Proc. Natl. Acad. Sci. U.S.A.">
        <title>d-Sedoheptulose-7-phosphate is a common precursor for the heptoses of septacidin and hygromycin B.</title>
        <authorList>
            <person name="Tang W."/>
            <person name="Guo Z."/>
            <person name="Cao Z."/>
            <person name="Wang M."/>
            <person name="Li P."/>
            <person name="Meng X."/>
            <person name="Zhao X."/>
            <person name="Xie Z."/>
            <person name="Wang W."/>
            <person name="Zhou A."/>
            <person name="Lou C."/>
            <person name="Chen Y."/>
        </authorList>
    </citation>
    <scope>NUCLEOTIDE SEQUENCE</scope>
    <source>
        <strain evidence="9">CGMCC 4.1598</strain>
    </source>
</reference>
<evidence type="ECO:0000256" key="4">
    <source>
        <dbReference type="ARBA" id="ARBA00022827"/>
    </source>
</evidence>
<gene>
    <name evidence="9" type="primary">sepI</name>
</gene>
<dbReference type="PANTHER" id="PTHR42784">
    <property type="entry name" value="PYRANOSE 2-OXIDASE"/>
    <property type="match status" value="1"/>
</dbReference>
<evidence type="ECO:0000256" key="3">
    <source>
        <dbReference type="ARBA" id="ARBA00022630"/>
    </source>
</evidence>
<organism evidence="9">
    <name type="scientific">Streptomyces fimbriatus</name>
    <dbReference type="NCBI Taxonomy" id="68197"/>
    <lineage>
        <taxon>Bacteria</taxon>
        <taxon>Bacillati</taxon>
        <taxon>Actinomycetota</taxon>
        <taxon>Actinomycetes</taxon>
        <taxon>Kitasatosporales</taxon>
        <taxon>Streptomycetaceae</taxon>
        <taxon>Streptomyces</taxon>
    </lineage>
</organism>
<evidence type="ECO:0000259" key="7">
    <source>
        <dbReference type="Pfam" id="PF01266"/>
    </source>
</evidence>
<dbReference type="BioCyc" id="MetaCyc:MONOMER-22065"/>
<name>A0A2P1G6E6_STRFI</name>